<dbReference type="SUPFAM" id="SSF102645">
    <property type="entry name" value="CoaB-like"/>
    <property type="match status" value="1"/>
</dbReference>
<evidence type="ECO:0008006" key="6">
    <source>
        <dbReference type="Google" id="ProtNLM"/>
    </source>
</evidence>
<gene>
    <name evidence="5" type="ORF">METZ01_LOCUS35010</name>
</gene>
<dbReference type="PANTHER" id="PTHR14359:SF6">
    <property type="entry name" value="PHOSPHOPANTOTHENOYLCYSTEINE DECARBOXYLASE"/>
    <property type="match status" value="1"/>
</dbReference>
<dbReference type="Pfam" id="PF02441">
    <property type="entry name" value="Flavoprotein"/>
    <property type="match status" value="1"/>
</dbReference>
<proteinExistence type="inferred from homology"/>
<keyword evidence="2" id="KW-0456">Lyase</keyword>
<reference evidence="5" key="1">
    <citation type="submission" date="2018-05" db="EMBL/GenBank/DDBJ databases">
        <authorList>
            <person name="Lanie J.A."/>
            <person name="Ng W.-L."/>
            <person name="Kazmierczak K.M."/>
            <person name="Andrzejewski T.M."/>
            <person name="Davidsen T.M."/>
            <person name="Wayne K.J."/>
            <person name="Tettelin H."/>
            <person name="Glass J.I."/>
            <person name="Rusch D."/>
            <person name="Podicherti R."/>
            <person name="Tsui H.-C.T."/>
            <person name="Winkler M.E."/>
        </authorList>
    </citation>
    <scope>NUCLEOTIDE SEQUENCE</scope>
</reference>
<dbReference type="Gene3D" id="3.40.50.1950">
    <property type="entry name" value="Flavin prenyltransferase-like"/>
    <property type="match status" value="1"/>
</dbReference>
<dbReference type="GO" id="GO:0004633">
    <property type="term" value="F:phosphopantothenoylcysteine decarboxylase activity"/>
    <property type="evidence" value="ECO:0007669"/>
    <property type="project" value="InterPro"/>
</dbReference>
<dbReference type="InterPro" id="IPR036551">
    <property type="entry name" value="Flavin_trans-like"/>
</dbReference>
<name>A0A381QRY5_9ZZZZ</name>
<dbReference type="InterPro" id="IPR007085">
    <property type="entry name" value="DNA/pantothenate-metab_flavo_C"/>
</dbReference>
<dbReference type="GO" id="GO:0015937">
    <property type="term" value="P:coenzyme A biosynthetic process"/>
    <property type="evidence" value="ECO:0007669"/>
    <property type="project" value="InterPro"/>
</dbReference>
<keyword evidence="1" id="KW-0210">Decarboxylase</keyword>
<dbReference type="GO" id="GO:0071513">
    <property type="term" value="C:phosphopantothenoylcysteine decarboxylase complex"/>
    <property type="evidence" value="ECO:0007669"/>
    <property type="project" value="TreeGrafter"/>
</dbReference>
<dbReference type="PANTHER" id="PTHR14359">
    <property type="entry name" value="HOMO-OLIGOMERIC FLAVIN CONTAINING CYS DECARBOXYLASE FAMILY"/>
    <property type="match status" value="1"/>
</dbReference>
<dbReference type="GO" id="GO:0015941">
    <property type="term" value="P:pantothenate catabolic process"/>
    <property type="evidence" value="ECO:0007669"/>
    <property type="project" value="InterPro"/>
</dbReference>
<dbReference type="HAMAP" id="MF_02225">
    <property type="entry name" value="CoaBC"/>
    <property type="match status" value="1"/>
</dbReference>
<evidence type="ECO:0000259" key="4">
    <source>
        <dbReference type="Pfam" id="PF04127"/>
    </source>
</evidence>
<dbReference type="Pfam" id="PF04127">
    <property type="entry name" value="DFP"/>
    <property type="match status" value="1"/>
</dbReference>
<dbReference type="InterPro" id="IPR035929">
    <property type="entry name" value="CoaB-like_sf"/>
</dbReference>
<dbReference type="AlphaFoldDB" id="A0A381QRY5"/>
<protein>
    <recommendedName>
        <fullName evidence="6">Flavoprotein domain-containing protein</fullName>
    </recommendedName>
</protein>
<dbReference type="GO" id="GO:0010181">
    <property type="term" value="F:FMN binding"/>
    <property type="evidence" value="ECO:0007669"/>
    <property type="project" value="InterPro"/>
</dbReference>
<organism evidence="5">
    <name type="scientific">marine metagenome</name>
    <dbReference type="NCBI Taxonomy" id="408172"/>
    <lineage>
        <taxon>unclassified sequences</taxon>
        <taxon>metagenomes</taxon>
        <taxon>ecological metagenomes</taxon>
    </lineage>
</organism>
<evidence type="ECO:0000259" key="3">
    <source>
        <dbReference type="Pfam" id="PF02441"/>
    </source>
</evidence>
<evidence type="ECO:0000313" key="5">
    <source>
        <dbReference type="EMBL" id="SUZ82156.1"/>
    </source>
</evidence>
<feature type="domain" description="Flavoprotein" evidence="3">
    <location>
        <begin position="18"/>
        <end position="185"/>
    </location>
</feature>
<dbReference type="Gene3D" id="3.40.50.10300">
    <property type="entry name" value="CoaB-like"/>
    <property type="match status" value="1"/>
</dbReference>
<evidence type="ECO:0000256" key="1">
    <source>
        <dbReference type="ARBA" id="ARBA00022793"/>
    </source>
</evidence>
<accession>A0A381QRY5</accession>
<evidence type="ECO:0000256" key="2">
    <source>
        <dbReference type="ARBA" id="ARBA00023239"/>
    </source>
</evidence>
<sequence length="415" mass="44244">MEMKETAMTSQRPWKDSRIVLGVTGSIAAYKSIQVARDLTQLGAKVDVVLTKSAQYFAPPLSFEGVTGRPALTDLFSAEGAALHVRLGQDTDALCVAPATADFLSRAAQGRADDLICTTLLATQAPVVICPAMNSQMFAHAQVQANLDHLKSKLGYTIAGPTEGALAAGEADGPGRMIEPWQVVEHLGRALAGTSPLTGKQVLVTAGPTREPVDPVRYIGNRSSGRMGYAIAQAAWRRGAEVYLVSGPSWMEPPVGVHLISVETALEMYDAVNHALPEMDVSVFAAAVADFRPDNPDDEKLKRADTEGDFAVSLTGNPDVAGDTVSRRKPGSVAVGFALETSDLIKNAEQKLIAKSFDLLVANDATDEESGFDVPTNRVTILSPERDPEEIPLMLKPSVAEVIIDRICDRLADVL</sequence>
<dbReference type="GO" id="GO:0004632">
    <property type="term" value="F:phosphopantothenate--cysteine ligase activity"/>
    <property type="evidence" value="ECO:0007669"/>
    <property type="project" value="InterPro"/>
</dbReference>
<dbReference type="InterPro" id="IPR003382">
    <property type="entry name" value="Flavoprotein"/>
</dbReference>
<dbReference type="EMBL" id="UINC01001494">
    <property type="protein sequence ID" value="SUZ82156.1"/>
    <property type="molecule type" value="Genomic_DNA"/>
</dbReference>
<dbReference type="InterPro" id="IPR005252">
    <property type="entry name" value="CoaBC"/>
</dbReference>
<dbReference type="NCBIfam" id="TIGR00521">
    <property type="entry name" value="coaBC_dfp"/>
    <property type="match status" value="1"/>
</dbReference>
<feature type="domain" description="DNA/pantothenate metabolism flavoprotein C-terminal" evidence="4">
    <location>
        <begin position="197"/>
        <end position="408"/>
    </location>
</feature>
<dbReference type="SUPFAM" id="SSF52507">
    <property type="entry name" value="Homo-oligomeric flavin-containing Cys decarboxylases, HFCD"/>
    <property type="match status" value="1"/>
</dbReference>